<feature type="transmembrane region" description="Helical" evidence="1">
    <location>
        <begin position="12"/>
        <end position="29"/>
    </location>
</feature>
<comment type="caution">
    <text evidence="2">The sequence shown here is derived from an EMBL/GenBank/DDBJ whole genome shotgun (WGS) entry which is preliminary data.</text>
</comment>
<name>A0A2N3IKF4_9BACT</name>
<feature type="transmembrane region" description="Helical" evidence="1">
    <location>
        <begin position="41"/>
        <end position="58"/>
    </location>
</feature>
<keyword evidence="1" id="KW-1133">Transmembrane helix</keyword>
<protein>
    <submittedName>
        <fullName evidence="2">Uncharacterized protein</fullName>
    </submittedName>
</protein>
<organism evidence="2 3">
    <name type="scientific">Raineya orbicola</name>
    <dbReference type="NCBI Taxonomy" id="2016530"/>
    <lineage>
        <taxon>Bacteria</taxon>
        <taxon>Pseudomonadati</taxon>
        <taxon>Bacteroidota</taxon>
        <taxon>Cytophagia</taxon>
        <taxon>Cytophagales</taxon>
        <taxon>Raineyaceae</taxon>
        <taxon>Raineya</taxon>
    </lineage>
</organism>
<evidence type="ECO:0000313" key="2">
    <source>
        <dbReference type="EMBL" id="PKQ70693.1"/>
    </source>
</evidence>
<sequence>MGNLKNKILHCIIFRFNFLVFAQKLPTFVRYVKFIFMKNPRLFIAFLVAMGGLVLIANQKKVAESTGKNVPPLMGAVAWEAKNDLGKPTEYSESLKEFLKGFPMAKYPFVVDERTMSFLKMQKEPDWKKVRQIDERFTKFAPRIREAEFSRIPRELKGFYVAKIAENKDFAAVIYATADFGYEGYDYETNNTFFRRVDFTLTTYAPNGDIIDELEVANLFSQDYNKRFVMSKDLQISITGKDYDNNELKEFYQIDKKGSIKKLEKDTKEGKKTDYYF</sequence>
<gene>
    <name evidence="2" type="ORF">Rain11_0230</name>
</gene>
<reference evidence="2 3" key="1">
    <citation type="submission" date="2017-06" db="EMBL/GenBank/DDBJ databases">
        <title>Raineya orbicola gen. nov., sp. nov. a slightly thermophilic bacterium of the phylum Bacteroidetes and the description of Raineyaceae fam. nov.</title>
        <authorList>
            <person name="Albuquerque L."/>
            <person name="Polonia A.R.M."/>
            <person name="Barroso C."/>
            <person name="Froufe H.J.C."/>
            <person name="Lage O."/>
            <person name="Lobo-Da-Cunha A."/>
            <person name="Egas C."/>
            <person name="Da Costa M.S."/>
        </authorList>
    </citation>
    <scope>NUCLEOTIDE SEQUENCE [LARGE SCALE GENOMIC DNA]</scope>
    <source>
        <strain evidence="2 3">SPSPC-11</strain>
    </source>
</reference>
<evidence type="ECO:0000256" key="1">
    <source>
        <dbReference type="SAM" id="Phobius"/>
    </source>
</evidence>
<dbReference type="Proteomes" id="UP000233387">
    <property type="component" value="Unassembled WGS sequence"/>
</dbReference>
<evidence type="ECO:0000313" key="3">
    <source>
        <dbReference type="Proteomes" id="UP000233387"/>
    </source>
</evidence>
<keyword evidence="3" id="KW-1185">Reference proteome</keyword>
<accession>A0A2N3IKF4</accession>
<keyword evidence="1" id="KW-0812">Transmembrane</keyword>
<dbReference type="AlphaFoldDB" id="A0A2N3IKF4"/>
<dbReference type="EMBL" id="NKXO01000003">
    <property type="protein sequence ID" value="PKQ70693.1"/>
    <property type="molecule type" value="Genomic_DNA"/>
</dbReference>
<keyword evidence="1" id="KW-0472">Membrane</keyword>
<proteinExistence type="predicted"/>